<evidence type="ECO:0000313" key="5">
    <source>
        <dbReference type="EMBL" id="NWY97855.1"/>
    </source>
</evidence>
<dbReference type="SUPFAM" id="SSF54001">
    <property type="entry name" value="Cysteine proteinases"/>
    <property type="match status" value="1"/>
</dbReference>
<dbReference type="Pfam" id="PF00648">
    <property type="entry name" value="Peptidase_C2"/>
    <property type="match status" value="2"/>
</dbReference>
<dbReference type="GO" id="GO:0006508">
    <property type="term" value="P:proteolysis"/>
    <property type="evidence" value="ECO:0007669"/>
    <property type="project" value="InterPro"/>
</dbReference>
<dbReference type="InterPro" id="IPR022684">
    <property type="entry name" value="Calpain_cysteine_protease"/>
</dbReference>
<feature type="active site" evidence="2">
    <location>
        <position position="137"/>
    </location>
</feature>
<comment type="similarity">
    <text evidence="1">Belongs to the peptidase C2 family.</text>
</comment>
<evidence type="ECO:0000259" key="4">
    <source>
        <dbReference type="PROSITE" id="PS50203"/>
    </source>
</evidence>
<dbReference type="GO" id="GO:0004198">
    <property type="term" value="F:calcium-dependent cysteine-type endopeptidase activity"/>
    <property type="evidence" value="ECO:0007669"/>
    <property type="project" value="InterPro"/>
</dbReference>
<dbReference type="InterPro" id="IPR001300">
    <property type="entry name" value="Peptidase_C2_calpain_cat"/>
</dbReference>
<dbReference type="Gene3D" id="3.90.70.10">
    <property type="entry name" value="Cysteine proteinases"/>
    <property type="match status" value="1"/>
</dbReference>
<dbReference type="AlphaFoldDB" id="A0A7K7IUZ1"/>
<dbReference type="EMBL" id="VZSM01004021">
    <property type="protein sequence ID" value="NWY97855.1"/>
    <property type="molecule type" value="Genomic_DNA"/>
</dbReference>
<keyword evidence="6" id="KW-1185">Reference proteome</keyword>
<evidence type="ECO:0000256" key="1">
    <source>
        <dbReference type="ARBA" id="ARBA00007623"/>
    </source>
</evidence>
<feature type="non-terminal residue" evidence="5">
    <location>
        <position position="147"/>
    </location>
</feature>
<comment type="caution">
    <text evidence="5">The sequence shown here is derived from an EMBL/GenBank/DDBJ whole genome shotgun (WGS) entry which is preliminary data.</text>
</comment>
<organism evidence="5 6">
    <name type="scientific">Loxia curvirostra</name>
    <name type="common">Red crossbill</name>
    <dbReference type="NCBI Taxonomy" id="64802"/>
    <lineage>
        <taxon>Eukaryota</taxon>
        <taxon>Metazoa</taxon>
        <taxon>Chordata</taxon>
        <taxon>Craniata</taxon>
        <taxon>Vertebrata</taxon>
        <taxon>Euteleostomi</taxon>
        <taxon>Archelosauria</taxon>
        <taxon>Archosauria</taxon>
        <taxon>Dinosauria</taxon>
        <taxon>Saurischia</taxon>
        <taxon>Theropoda</taxon>
        <taxon>Coelurosauria</taxon>
        <taxon>Aves</taxon>
        <taxon>Neognathae</taxon>
        <taxon>Neoaves</taxon>
        <taxon>Telluraves</taxon>
        <taxon>Australaves</taxon>
        <taxon>Passeriformes</taxon>
        <taxon>Passeroidea</taxon>
        <taxon>Fringillidae</taxon>
        <taxon>Carduelinae</taxon>
        <taxon>Loxia</taxon>
    </lineage>
</organism>
<dbReference type="Proteomes" id="UP000564784">
    <property type="component" value="Unassembled WGS sequence"/>
</dbReference>
<dbReference type="InterPro" id="IPR038765">
    <property type="entry name" value="Papain-like_cys_pep_sf"/>
</dbReference>
<dbReference type="GO" id="GO:0005737">
    <property type="term" value="C:cytoplasm"/>
    <property type="evidence" value="ECO:0007669"/>
    <property type="project" value="TreeGrafter"/>
</dbReference>
<dbReference type="PROSITE" id="PS50203">
    <property type="entry name" value="CALPAIN_CAT"/>
    <property type="match status" value="1"/>
</dbReference>
<gene>
    <name evidence="5" type="primary">Capn2_0</name>
    <name evidence="5" type="ORF">LOXCUR_R06195</name>
</gene>
<dbReference type="PANTHER" id="PTHR10183">
    <property type="entry name" value="CALPAIN"/>
    <property type="match status" value="1"/>
</dbReference>
<proteinExistence type="inferred from homology"/>
<name>A0A7K7IUZ1_LOXCU</name>
<reference evidence="5 6" key="1">
    <citation type="submission" date="2019-09" db="EMBL/GenBank/DDBJ databases">
        <title>Bird 10,000 Genomes (B10K) Project - Family phase.</title>
        <authorList>
            <person name="Zhang G."/>
        </authorList>
    </citation>
    <scope>NUCLEOTIDE SEQUENCE [LARGE SCALE GENOMIC DNA]</scope>
    <source>
        <strain evidence="5">OUT-0011</strain>
        <tissue evidence="5">Muscle</tissue>
    </source>
</reference>
<feature type="non-terminal residue" evidence="5">
    <location>
        <position position="1"/>
    </location>
</feature>
<sequence length="147" mass="16361">QFWQNGEWVDVVVDDRLPTKNRKLLFVHSKEGNEFCSVLLEKAYTKSYTSPLPTPTPRTHCWLNGSYEVLAEGSTVEGFEEFTGGISESYELRRAPSNLYQIIQKALRAGSLLGYSTDITATAEIEAITSLKLVNGHAYSIIGAEEV</sequence>
<evidence type="ECO:0000313" key="6">
    <source>
        <dbReference type="Proteomes" id="UP000564784"/>
    </source>
</evidence>
<comment type="caution">
    <text evidence="3">Lacks conserved residue(s) required for the propagation of feature annotation.</text>
</comment>
<dbReference type="PANTHER" id="PTHR10183:SF374">
    <property type="entry name" value="CALPAIN-8"/>
    <property type="match status" value="1"/>
</dbReference>
<evidence type="ECO:0000256" key="2">
    <source>
        <dbReference type="PIRSR" id="PIRSR622684-1"/>
    </source>
</evidence>
<evidence type="ECO:0000256" key="3">
    <source>
        <dbReference type="PROSITE-ProRule" id="PRU00239"/>
    </source>
</evidence>
<accession>A0A7K7IUZ1</accession>
<feature type="domain" description="Calpain catalytic" evidence="4">
    <location>
        <begin position="1"/>
        <end position="147"/>
    </location>
</feature>
<dbReference type="OrthoDB" id="424753at2759"/>
<protein>
    <submittedName>
        <fullName evidence="5">CAN2 protein</fullName>
    </submittedName>
</protein>
<dbReference type="SMART" id="SM00230">
    <property type="entry name" value="CysPc"/>
    <property type="match status" value="1"/>
</dbReference>